<dbReference type="Gene3D" id="3.10.450.40">
    <property type="match status" value="1"/>
</dbReference>
<feature type="domain" description="IraD/Gp25-like" evidence="1">
    <location>
        <begin position="14"/>
        <end position="96"/>
    </location>
</feature>
<dbReference type="InterPro" id="IPR007048">
    <property type="entry name" value="IraD/Gp25-like"/>
</dbReference>
<name>A0A1I1XRZ6_9BURK</name>
<dbReference type="AlphaFoldDB" id="A0A1I1XRZ6"/>
<dbReference type="STRING" id="32040.SAMN04489710_11483"/>
<dbReference type="Pfam" id="PF04965">
    <property type="entry name" value="GPW_gp25"/>
    <property type="match status" value="1"/>
</dbReference>
<protein>
    <recommendedName>
        <fullName evidence="1">IraD/Gp25-like domain-containing protein</fullName>
    </recommendedName>
</protein>
<evidence type="ECO:0000313" key="3">
    <source>
        <dbReference type="Proteomes" id="UP000199517"/>
    </source>
</evidence>
<evidence type="ECO:0000259" key="1">
    <source>
        <dbReference type="Pfam" id="PF04965"/>
    </source>
</evidence>
<evidence type="ECO:0000313" key="2">
    <source>
        <dbReference type="EMBL" id="SFE10136.1"/>
    </source>
</evidence>
<reference evidence="3" key="1">
    <citation type="submission" date="2016-10" db="EMBL/GenBank/DDBJ databases">
        <authorList>
            <person name="Varghese N."/>
            <person name="Submissions S."/>
        </authorList>
    </citation>
    <scope>NUCLEOTIDE SEQUENCE [LARGE SCALE GENOMIC DNA]</scope>
    <source>
        <strain evidence="3">DSM 7481</strain>
    </source>
</reference>
<dbReference type="RefSeq" id="WP_353615080.1">
    <property type="nucleotide sequence ID" value="NZ_FOMQ01000014.1"/>
</dbReference>
<accession>A0A1I1XRZ6</accession>
<dbReference type="EMBL" id="FOMQ01000014">
    <property type="protein sequence ID" value="SFE10136.1"/>
    <property type="molecule type" value="Genomic_DNA"/>
</dbReference>
<dbReference type="SUPFAM" id="SSF160719">
    <property type="entry name" value="gpW/gp25-like"/>
    <property type="match status" value="1"/>
</dbReference>
<dbReference type="Proteomes" id="UP000199517">
    <property type="component" value="Unassembled WGS sequence"/>
</dbReference>
<keyword evidence="3" id="KW-1185">Reference proteome</keyword>
<gene>
    <name evidence="2" type="ORF">SAMN04489710_11483</name>
</gene>
<sequence length="121" mass="13463">MMDRNTGRRLTALQHLQQSITTILATPIGSRVMRREFGSLVPALIDKPLNADTQTRVFAASVSALMRWEPRLRIDKMELQRDAERPGRAHLHITGSYVSSYGRDPAPIALSVPLTGQGARE</sequence>
<proteinExistence type="predicted"/>
<organism evidence="2 3">
    <name type="scientific">Paracidovorax konjaci</name>
    <dbReference type="NCBI Taxonomy" id="32040"/>
    <lineage>
        <taxon>Bacteria</taxon>
        <taxon>Pseudomonadati</taxon>
        <taxon>Pseudomonadota</taxon>
        <taxon>Betaproteobacteria</taxon>
        <taxon>Burkholderiales</taxon>
        <taxon>Comamonadaceae</taxon>
        <taxon>Paracidovorax</taxon>
    </lineage>
</organism>